<dbReference type="AlphaFoldDB" id="A0A375BYQ1"/>
<accession>A0A375BYQ1</accession>
<dbReference type="EMBL" id="OFSP01000031">
    <property type="protein sequence ID" value="SOY58506.1"/>
    <property type="molecule type" value="Genomic_DNA"/>
</dbReference>
<proteinExistence type="predicted"/>
<protein>
    <submittedName>
        <fullName evidence="2">Uncharacterized protein</fullName>
    </submittedName>
</protein>
<dbReference type="Gene3D" id="3.40.630.10">
    <property type="entry name" value="Zn peptidases"/>
    <property type="match status" value="1"/>
</dbReference>
<evidence type="ECO:0000256" key="1">
    <source>
        <dbReference type="SAM" id="MobiDB-lite"/>
    </source>
</evidence>
<sequence length="55" mass="6006">MALAIQEDAPGRAHASATAGKMHACGHDGHMASVWSDPGRQKLRYRLRTDQCSTR</sequence>
<gene>
    <name evidence="2" type="ORF">CBM2589_A10153</name>
</gene>
<dbReference type="SUPFAM" id="SSF53187">
    <property type="entry name" value="Zn-dependent exopeptidases"/>
    <property type="match status" value="1"/>
</dbReference>
<dbReference type="Proteomes" id="UP000256297">
    <property type="component" value="Chromosome CBM2589_a"/>
</dbReference>
<evidence type="ECO:0000313" key="2">
    <source>
        <dbReference type="EMBL" id="SOY58506.1"/>
    </source>
</evidence>
<name>A0A375BYQ1_9BURK</name>
<organism evidence="2">
    <name type="scientific">Cupriavidus taiwanensis</name>
    <dbReference type="NCBI Taxonomy" id="164546"/>
    <lineage>
        <taxon>Bacteria</taxon>
        <taxon>Pseudomonadati</taxon>
        <taxon>Pseudomonadota</taxon>
        <taxon>Betaproteobacteria</taxon>
        <taxon>Burkholderiales</taxon>
        <taxon>Burkholderiaceae</taxon>
        <taxon>Cupriavidus</taxon>
    </lineage>
</organism>
<reference evidence="2" key="1">
    <citation type="submission" date="2018-01" db="EMBL/GenBank/DDBJ databases">
        <authorList>
            <person name="Clerissi C."/>
        </authorList>
    </citation>
    <scope>NUCLEOTIDE SEQUENCE</scope>
    <source>
        <strain evidence="2">Cupriavidus taiwanensis STM 3521</strain>
    </source>
</reference>
<comment type="caution">
    <text evidence="2">The sequence shown here is derived from an EMBL/GenBank/DDBJ whole genome shotgun (WGS) entry which is preliminary data.</text>
</comment>
<feature type="region of interest" description="Disordered" evidence="1">
    <location>
        <begin position="1"/>
        <end position="22"/>
    </location>
</feature>